<dbReference type="GO" id="GO:0015385">
    <property type="term" value="F:sodium:proton antiporter activity"/>
    <property type="evidence" value="ECO:0007669"/>
    <property type="project" value="InterPro"/>
</dbReference>
<evidence type="ECO:0000256" key="6">
    <source>
        <dbReference type="ARBA" id="ARBA00023053"/>
    </source>
</evidence>
<evidence type="ECO:0000256" key="7">
    <source>
        <dbReference type="ARBA" id="ARBA00023065"/>
    </source>
</evidence>
<dbReference type="InterPro" id="IPR006153">
    <property type="entry name" value="Cation/H_exchanger_TM"/>
</dbReference>
<evidence type="ECO:0000256" key="4">
    <source>
        <dbReference type="ARBA" id="ARBA00022692"/>
    </source>
</evidence>
<dbReference type="Pfam" id="PF00999">
    <property type="entry name" value="Na_H_Exchanger"/>
    <property type="match status" value="1"/>
</dbReference>
<evidence type="ECO:0000313" key="13">
    <source>
        <dbReference type="EMBL" id="SNQ49394.1"/>
    </source>
</evidence>
<feature type="transmembrane region" description="Helical" evidence="10">
    <location>
        <begin position="90"/>
        <end position="110"/>
    </location>
</feature>
<gene>
    <name evidence="13" type="ORF">FRACA_3290003</name>
</gene>
<evidence type="ECO:0000256" key="9">
    <source>
        <dbReference type="ARBA" id="ARBA00023201"/>
    </source>
</evidence>
<feature type="domain" description="Cation/H+ exchanger transmembrane" evidence="12">
    <location>
        <begin position="18"/>
        <end position="409"/>
    </location>
</feature>
<dbReference type="Proteomes" id="UP000234331">
    <property type="component" value="Unassembled WGS sequence"/>
</dbReference>
<evidence type="ECO:0000256" key="5">
    <source>
        <dbReference type="ARBA" id="ARBA00022989"/>
    </source>
</evidence>
<keyword evidence="8 10" id="KW-0472">Membrane</keyword>
<feature type="transmembrane region" description="Helical" evidence="10">
    <location>
        <begin position="189"/>
        <end position="207"/>
    </location>
</feature>
<comment type="caution">
    <text evidence="10">Lacks conserved residue(s) required for the propagation of feature annotation.</text>
</comment>
<dbReference type="Gene3D" id="6.10.140.1330">
    <property type="match status" value="1"/>
</dbReference>
<feature type="transmembrane region" description="Helical" evidence="10">
    <location>
        <begin position="278"/>
        <end position="299"/>
    </location>
</feature>
<feature type="transmembrane region" description="Helical" evidence="10">
    <location>
        <begin position="350"/>
        <end position="372"/>
    </location>
</feature>
<dbReference type="NCBIfam" id="TIGR00831">
    <property type="entry name" value="a_cpa1"/>
    <property type="match status" value="1"/>
</dbReference>
<comment type="subcellular location">
    <subcellularLocation>
        <location evidence="1 10">Cell membrane</location>
        <topology evidence="1 10">Multi-pass membrane protein</topology>
    </subcellularLocation>
</comment>
<dbReference type="GO" id="GO:0098719">
    <property type="term" value="P:sodium ion import across plasma membrane"/>
    <property type="evidence" value="ECO:0007669"/>
    <property type="project" value="TreeGrafter"/>
</dbReference>
<keyword evidence="9 10" id="KW-0739">Sodium transport</keyword>
<proteinExistence type="inferred from homology"/>
<dbReference type="InterPro" id="IPR004705">
    <property type="entry name" value="Cation/H_exchanger_CPA1_bac"/>
</dbReference>
<keyword evidence="14" id="KW-1185">Reference proteome</keyword>
<name>A0A2I2KUQ2_9ACTN</name>
<dbReference type="GO" id="GO:0051453">
    <property type="term" value="P:regulation of intracellular pH"/>
    <property type="evidence" value="ECO:0007669"/>
    <property type="project" value="TreeGrafter"/>
</dbReference>
<feature type="region of interest" description="Disordered" evidence="11">
    <location>
        <begin position="463"/>
        <end position="490"/>
    </location>
</feature>
<keyword evidence="7 10" id="KW-0406">Ion transport</keyword>
<dbReference type="AlphaFoldDB" id="A0A2I2KUQ2"/>
<keyword evidence="6 10" id="KW-0915">Sodium</keyword>
<dbReference type="GO" id="GO:0015386">
    <property type="term" value="F:potassium:proton antiporter activity"/>
    <property type="evidence" value="ECO:0007669"/>
    <property type="project" value="TreeGrafter"/>
</dbReference>
<keyword evidence="10" id="KW-0050">Antiport</keyword>
<comment type="similarity">
    <text evidence="10">Belongs to the monovalent cation:proton antiporter 1 (CPA1) transporter (TC 2.A.36) family.</text>
</comment>
<evidence type="ECO:0000256" key="2">
    <source>
        <dbReference type="ARBA" id="ARBA00022448"/>
    </source>
</evidence>
<protein>
    <submittedName>
        <fullName evidence="13">Na+/H+ antiporter</fullName>
    </submittedName>
</protein>
<keyword evidence="4 10" id="KW-0812">Transmembrane</keyword>
<evidence type="ECO:0000256" key="1">
    <source>
        <dbReference type="ARBA" id="ARBA00004651"/>
    </source>
</evidence>
<evidence type="ECO:0000313" key="14">
    <source>
        <dbReference type="Proteomes" id="UP000234331"/>
    </source>
</evidence>
<dbReference type="EMBL" id="FZMO01000256">
    <property type="protein sequence ID" value="SNQ49394.1"/>
    <property type="molecule type" value="Genomic_DNA"/>
</dbReference>
<evidence type="ECO:0000256" key="11">
    <source>
        <dbReference type="SAM" id="MobiDB-lite"/>
    </source>
</evidence>
<dbReference type="PANTHER" id="PTHR10110:SF86">
    <property type="entry name" value="SODIUM_HYDROGEN EXCHANGER 7"/>
    <property type="match status" value="1"/>
</dbReference>
<feature type="transmembrane region" description="Helical" evidence="10">
    <location>
        <begin position="305"/>
        <end position="329"/>
    </location>
</feature>
<keyword evidence="3 10" id="KW-1003">Cell membrane</keyword>
<accession>A0A2I2KUQ2</accession>
<keyword evidence="5 10" id="KW-1133">Transmembrane helix</keyword>
<evidence type="ECO:0000256" key="10">
    <source>
        <dbReference type="RuleBase" id="RU366002"/>
    </source>
</evidence>
<sequence length="537" mass="56528">MAGQARRMLGGVAFGLVAIALVVGAALAARRFGLPAPVLLVGASAVYTLLPGPDLRLEPDIVLALVIPPLLFSAALSSSLLEIRANLRAVISLSVLLVAATALVIGGLLVTVVPGLSFAAACALGAALAPPDAVSALSIGRRVGLPDRLRTVIEGESLLNDATALTLYTVAVAAVVGGPFDVPFVTGKFLAAALGGIAVGIAVAWLIGQLRHRIEEPVAETAISLATPFAAYLPAEALHASGVLAVVTAGLVLGHQSRQLLSGAARLHALAVWRLVDLLLEGFVFLLIGQQFVAIVPAIEDYPLGTVLAATAVTIGGVLLTRALWLLVPALLPTRLRFLSPHPHLSGRELVALSWSGMRGVISLAAVFALPLSTDAVGFPHRDLLLFCAYSTVLLTLIGQGLTFGPLLRRLGVRPDADEGRRQRARARVAAAEAGLRTLRSLQGHEPIPVVLAERLRRAAEDRKQRSVDSLTSLNTPTDEQIPPESPTDTFGRVRRTMIEAERDELQLWRDTGQLTDVSLRLLENELDHEEGALPPP</sequence>
<feature type="transmembrane region" description="Helical" evidence="10">
    <location>
        <begin position="61"/>
        <end position="83"/>
    </location>
</feature>
<keyword evidence="2 10" id="KW-0813">Transport</keyword>
<dbReference type="InterPro" id="IPR018422">
    <property type="entry name" value="Cation/H_exchanger_CPA1"/>
</dbReference>
<dbReference type="GO" id="GO:0005886">
    <property type="term" value="C:plasma membrane"/>
    <property type="evidence" value="ECO:0007669"/>
    <property type="project" value="UniProtKB-SubCell"/>
</dbReference>
<feature type="transmembrane region" description="Helical" evidence="10">
    <location>
        <begin position="384"/>
        <end position="404"/>
    </location>
</feature>
<comment type="function">
    <text evidence="10">Na(+)/H(+) antiporter that extrudes sodium in exchange for external protons.</text>
</comment>
<evidence type="ECO:0000259" key="12">
    <source>
        <dbReference type="Pfam" id="PF00999"/>
    </source>
</evidence>
<reference evidence="13 14" key="1">
    <citation type="submission" date="2017-06" db="EMBL/GenBank/DDBJ databases">
        <authorList>
            <person name="Kim H.J."/>
            <person name="Triplett B.A."/>
        </authorList>
    </citation>
    <scope>NUCLEOTIDE SEQUENCE [LARGE SCALE GENOMIC DNA]</scope>
    <source>
        <strain evidence="13">FRACA_ARgP5</strain>
    </source>
</reference>
<evidence type="ECO:0000256" key="3">
    <source>
        <dbReference type="ARBA" id="ARBA00022475"/>
    </source>
</evidence>
<feature type="transmembrane region" description="Helical" evidence="10">
    <location>
        <begin position="116"/>
        <end position="137"/>
    </location>
</feature>
<organism evidence="13 14">
    <name type="scientific">Frankia canadensis</name>
    <dbReference type="NCBI Taxonomy" id="1836972"/>
    <lineage>
        <taxon>Bacteria</taxon>
        <taxon>Bacillati</taxon>
        <taxon>Actinomycetota</taxon>
        <taxon>Actinomycetes</taxon>
        <taxon>Frankiales</taxon>
        <taxon>Frankiaceae</taxon>
        <taxon>Frankia</taxon>
    </lineage>
</organism>
<dbReference type="PANTHER" id="PTHR10110">
    <property type="entry name" value="SODIUM/HYDROGEN EXCHANGER"/>
    <property type="match status" value="1"/>
</dbReference>
<evidence type="ECO:0000256" key="8">
    <source>
        <dbReference type="ARBA" id="ARBA00023136"/>
    </source>
</evidence>
<feature type="compositionally biased region" description="Polar residues" evidence="11">
    <location>
        <begin position="468"/>
        <end position="479"/>
    </location>
</feature>
<feature type="transmembrane region" description="Helical" evidence="10">
    <location>
        <begin position="158"/>
        <end position="177"/>
    </location>
</feature>